<gene>
    <name evidence="1" type="ORF">PENTCL1PPCAC_18825</name>
</gene>
<sequence length="82" mass="9047">MFTDSSVTLKKLAGASIGRSTTRTKIFGSTSKTPRGRGLHKPTILHDVNVLSISMSQVDCFALKDEINVSLLYFRIDNNCRS</sequence>
<proteinExistence type="predicted"/>
<organism evidence="1 2">
    <name type="scientific">Pristionchus entomophagus</name>
    <dbReference type="NCBI Taxonomy" id="358040"/>
    <lineage>
        <taxon>Eukaryota</taxon>
        <taxon>Metazoa</taxon>
        <taxon>Ecdysozoa</taxon>
        <taxon>Nematoda</taxon>
        <taxon>Chromadorea</taxon>
        <taxon>Rhabditida</taxon>
        <taxon>Rhabditina</taxon>
        <taxon>Diplogasteromorpha</taxon>
        <taxon>Diplogasteroidea</taxon>
        <taxon>Neodiplogasteridae</taxon>
        <taxon>Pristionchus</taxon>
    </lineage>
</organism>
<reference evidence="1" key="1">
    <citation type="submission" date="2023-10" db="EMBL/GenBank/DDBJ databases">
        <title>Genome assembly of Pristionchus species.</title>
        <authorList>
            <person name="Yoshida K."/>
            <person name="Sommer R.J."/>
        </authorList>
    </citation>
    <scope>NUCLEOTIDE SEQUENCE</scope>
    <source>
        <strain evidence="1">RS0144</strain>
    </source>
</reference>
<evidence type="ECO:0000313" key="2">
    <source>
        <dbReference type="Proteomes" id="UP001432027"/>
    </source>
</evidence>
<name>A0AAV5TQD8_9BILA</name>
<evidence type="ECO:0000313" key="1">
    <source>
        <dbReference type="EMBL" id="GMS96650.1"/>
    </source>
</evidence>
<dbReference type="Proteomes" id="UP001432027">
    <property type="component" value="Unassembled WGS sequence"/>
</dbReference>
<dbReference type="EMBL" id="BTSX01000004">
    <property type="protein sequence ID" value="GMS96650.1"/>
    <property type="molecule type" value="Genomic_DNA"/>
</dbReference>
<keyword evidence="2" id="KW-1185">Reference proteome</keyword>
<dbReference type="AlphaFoldDB" id="A0AAV5TQD8"/>
<protein>
    <submittedName>
        <fullName evidence="1">Uncharacterized protein</fullName>
    </submittedName>
</protein>
<comment type="caution">
    <text evidence="1">The sequence shown here is derived from an EMBL/GenBank/DDBJ whole genome shotgun (WGS) entry which is preliminary data.</text>
</comment>
<accession>A0AAV5TQD8</accession>